<feature type="transmembrane region" description="Helical" evidence="6">
    <location>
        <begin position="107"/>
        <end position="138"/>
    </location>
</feature>
<keyword evidence="7" id="KW-0808">Transferase</keyword>
<sequence>MASTNTARQSTRSVRLADYVAIARLDHITKQVFIIPGIVLAYLISEVRSPDVVMTVLLGFVCAISIASANYTINEYLDRDFDALHPTKSARTAVQVGLDPRMVALQWLVLVLVGLAAAGFAGRVMFIIACVFAAQGIVYNVRPSRSKDVPYFDVISEAINNPLRMMIGWAMIDPYTIAPSSMLLVYWTGGGFLMTAKRLSEYRDITASHGRDLLARYRASFAGYTAEKLIVACLIYALLSGFFLAVFLIKYRIEYVLALPVFAALFGHYMSLSLQANSVAQKPEHLFRERRLIAVVAILTMVLAFCTFVEMPWLDILLRKSVIVIA</sequence>
<comment type="subcellular location">
    <subcellularLocation>
        <location evidence="1">Membrane</location>
        <topology evidence="1">Multi-pass membrane protein</topology>
    </subcellularLocation>
</comment>
<protein>
    <submittedName>
        <fullName evidence="7">4-hydroxybenzoate polyprenyltransferase</fullName>
    </submittedName>
</protein>
<accession>A0A841L8W4</accession>
<name>A0A841L8W4_9SPHN</name>
<reference evidence="7 8" key="1">
    <citation type="submission" date="2020-08" db="EMBL/GenBank/DDBJ databases">
        <title>Genomic Encyclopedia of Type Strains, Phase IV (KMG-IV): sequencing the most valuable type-strain genomes for metagenomic binning, comparative biology and taxonomic classification.</title>
        <authorList>
            <person name="Goeker M."/>
        </authorList>
    </citation>
    <scope>NUCLEOTIDE SEQUENCE [LARGE SCALE GENOMIC DNA]</scope>
    <source>
        <strain evidence="7 8">DSM 102189</strain>
    </source>
</reference>
<keyword evidence="4 6" id="KW-1133">Transmembrane helix</keyword>
<evidence type="ECO:0000256" key="6">
    <source>
        <dbReference type="SAM" id="Phobius"/>
    </source>
</evidence>
<evidence type="ECO:0000313" key="7">
    <source>
        <dbReference type="EMBL" id="MBB6226275.1"/>
    </source>
</evidence>
<feature type="transmembrane region" description="Helical" evidence="6">
    <location>
        <begin position="292"/>
        <end position="314"/>
    </location>
</feature>
<dbReference type="InterPro" id="IPR044878">
    <property type="entry name" value="UbiA_sf"/>
</dbReference>
<evidence type="ECO:0000256" key="4">
    <source>
        <dbReference type="ARBA" id="ARBA00022989"/>
    </source>
</evidence>
<dbReference type="Gene3D" id="1.10.357.140">
    <property type="entry name" value="UbiA prenyltransferase"/>
    <property type="match status" value="1"/>
</dbReference>
<dbReference type="AlphaFoldDB" id="A0A841L8W4"/>
<organism evidence="7 8">
    <name type="scientific">Polymorphobacter multimanifer</name>
    <dbReference type="NCBI Taxonomy" id="1070431"/>
    <lineage>
        <taxon>Bacteria</taxon>
        <taxon>Pseudomonadati</taxon>
        <taxon>Pseudomonadota</taxon>
        <taxon>Alphaproteobacteria</taxon>
        <taxon>Sphingomonadales</taxon>
        <taxon>Sphingosinicellaceae</taxon>
        <taxon>Polymorphobacter</taxon>
    </lineage>
</organism>
<dbReference type="InterPro" id="IPR000537">
    <property type="entry name" value="UbiA_prenyltransferase"/>
</dbReference>
<dbReference type="GO" id="GO:0016020">
    <property type="term" value="C:membrane"/>
    <property type="evidence" value="ECO:0007669"/>
    <property type="project" value="UniProtKB-SubCell"/>
</dbReference>
<proteinExistence type="predicted"/>
<feature type="transmembrane region" description="Helical" evidence="6">
    <location>
        <begin position="229"/>
        <end position="249"/>
    </location>
</feature>
<dbReference type="GO" id="GO:0016765">
    <property type="term" value="F:transferase activity, transferring alkyl or aryl (other than methyl) groups"/>
    <property type="evidence" value="ECO:0007669"/>
    <property type="project" value="InterPro"/>
</dbReference>
<dbReference type="Proteomes" id="UP000538147">
    <property type="component" value="Unassembled WGS sequence"/>
</dbReference>
<dbReference type="RefSeq" id="WP_184194691.1">
    <property type="nucleotide sequence ID" value="NZ_BMOX01000072.1"/>
</dbReference>
<dbReference type="Pfam" id="PF01040">
    <property type="entry name" value="UbiA"/>
    <property type="match status" value="1"/>
</dbReference>
<feature type="transmembrane region" description="Helical" evidence="6">
    <location>
        <begin position="255"/>
        <end position="272"/>
    </location>
</feature>
<evidence type="ECO:0000256" key="1">
    <source>
        <dbReference type="ARBA" id="ARBA00004141"/>
    </source>
</evidence>
<evidence type="ECO:0000256" key="3">
    <source>
        <dbReference type="ARBA" id="ARBA00022692"/>
    </source>
</evidence>
<keyword evidence="8" id="KW-1185">Reference proteome</keyword>
<dbReference type="EMBL" id="JACIIV010000003">
    <property type="protein sequence ID" value="MBB6226275.1"/>
    <property type="molecule type" value="Genomic_DNA"/>
</dbReference>
<keyword evidence="3 6" id="KW-0812">Transmembrane</keyword>
<gene>
    <name evidence="7" type="ORF">FHS79_000429</name>
</gene>
<keyword evidence="2" id="KW-1003">Cell membrane</keyword>
<feature type="transmembrane region" description="Helical" evidence="6">
    <location>
        <begin position="28"/>
        <end position="45"/>
    </location>
</feature>
<evidence type="ECO:0000256" key="2">
    <source>
        <dbReference type="ARBA" id="ARBA00022475"/>
    </source>
</evidence>
<feature type="transmembrane region" description="Helical" evidence="6">
    <location>
        <begin position="52"/>
        <end position="73"/>
    </location>
</feature>
<evidence type="ECO:0000256" key="5">
    <source>
        <dbReference type="ARBA" id="ARBA00023136"/>
    </source>
</evidence>
<keyword evidence="5 6" id="KW-0472">Membrane</keyword>
<evidence type="ECO:0000313" key="8">
    <source>
        <dbReference type="Proteomes" id="UP000538147"/>
    </source>
</evidence>
<comment type="caution">
    <text evidence="7">The sequence shown here is derived from an EMBL/GenBank/DDBJ whole genome shotgun (WGS) entry which is preliminary data.</text>
</comment>